<evidence type="ECO:0000256" key="3">
    <source>
        <dbReference type="ARBA" id="ARBA00022475"/>
    </source>
</evidence>
<dbReference type="PANTHER" id="PTHR30024:SF7">
    <property type="entry name" value="NITRATE_NITRITE BINDING PROTEIN NRTA"/>
    <property type="match status" value="1"/>
</dbReference>
<accession>A0ABW0L152</accession>
<dbReference type="CDD" id="cd13553">
    <property type="entry name" value="PBP2_NrtA_CpmA_like"/>
    <property type="match status" value="1"/>
</dbReference>
<evidence type="ECO:0000256" key="2">
    <source>
        <dbReference type="ARBA" id="ARBA00022448"/>
    </source>
</evidence>
<gene>
    <name evidence="7" type="ORF">ACFPN5_00945</name>
</gene>
<dbReference type="InterPro" id="IPR044527">
    <property type="entry name" value="NrtA/CpmA_ABC-bd_dom"/>
</dbReference>
<dbReference type="Gene3D" id="3.40.190.10">
    <property type="entry name" value="Periplasmic binding protein-like II"/>
    <property type="match status" value="2"/>
</dbReference>
<sequence length="392" mass="41787">MAGFEGSAGGYVAGSDRLEKASVRIGFMPLADCAPLVMASVLGFDERYGLRLVLEKQHSWSAMRDRLANGELDAAQALYGLLYGLQMGVGGAPRDMAVLMNLNQNGQSIVLSRALAAAGVGDGRGLAALMAAQPRRYTFAHTFPTGNHAMFLCYWLAAAGIDPTTDATLVTLPPGQMAANLEAGHMDGFCAGEPWSRRAVCEASGVLAGQSSQVWPDHPGKALGARQDFAARHPNTCRALVACLLDAARWLDASPANREVAAEVLASPAYVNTGSDVLRACLLPRRSGFPELRFFGGGAATFPWLSDGMWFLTQQRRWGLLREDPDYLAVARAVNQVDLYREAALLAGVDVPGGVMRSSTLMDGKVWDGRDPAGYAASFAIHRREAVALSDV</sequence>
<protein>
    <submittedName>
        <fullName evidence="7">CmpA/NrtA family ABC transporter substrate-binding protein</fullName>
    </submittedName>
</protein>
<keyword evidence="2" id="KW-0813">Transport</keyword>
<reference evidence="8" key="1">
    <citation type="journal article" date="2019" name="Int. J. Syst. Evol. Microbiol.">
        <title>The Global Catalogue of Microorganisms (GCM) 10K type strain sequencing project: providing services to taxonomists for standard genome sequencing and annotation.</title>
        <authorList>
            <consortium name="The Broad Institute Genomics Platform"/>
            <consortium name="The Broad Institute Genome Sequencing Center for Infectious Disease"/>
            <person name="Wu L."/>
            <person name="Ma J."/>
        </authorList>
    </citation>
    <scope>NUCLEOTIDE SEQUENCE [LARGE SCALE GENOMIC DNA]</scope>
    <source>
        <strain evidence="8">KACC 12649</strain>
    </source>
</reference>
<keyword evidence="6" id="KW-0472">Membrane</keyword>
<organism evidence="7 8">
    <name type="scientific">Massilia niabensis</name>
    <dbReference type="NCBI Taxonomy" id="544910"/>
    <lineage>
        <taxon>Bacteria</taxon>
        <taxon>Pseudomonadati</taxon>
        <taxon>Pseudomonadota</taxon>
        <taxon>Betaproteobacteria</taxon>
        <taxon>Burkholderiales</taxon>
        <taxon>Oxalobacteraceae</taxon>
        <taxon>Telluria group</taxon>
        <taxon>Massilia</taxon>
    </lineage>
</organism>
<proteinExistence type="predicted"/>
<comment type="subcellular location">
    <subcellularLocation>
        <location evidence="1">Endomembrane system</location>
    </subcellularLocation>
</comment>
<keyword evidence="8" id="KW-1185">Reference proteome</keyword>
<keyword evidence="4" id="KW-0997">Cell inner membrane</keyword>
<name>A0ABW0L152_9BURK</name>
<dbReference type="Pfam" id="PF13379">
    <property type="entry name" value="NMT1_2"/>
    <property type="match status" value="1"/>
</dbReference>
<evidence type="ECO:0000256" key="4">
    <source>
        <dbReference type="ARBA" id="ARBA00022519"/>
    </source>
</evidence>
<evidence type="ECO:0000313" key="7">
    <source>
        <dbReference type="EMBL" id="MFC5458371.1"/>
    </source>
</evidence>
<dbReference type="SUPFAM" id="SSF53850">
    <property type="entry name" value="Periplasmic binding protein-like II"/>
    <property type="match status" value="1"/>
</dbReference>
<dbReference type="EMBL" id="JBHSMU010000003">
    <property type="protein sequence ID" value="MFC5458371.1"/>
    <property type="molecule type" value="Genomic_DNA"/>
</dbReference>
<evidence type="ECO:0000256" key="6">
    <source>
        <dbReference type="ARBA" id="ARBA00023136"/>
    </source>
</evidence>
<keyword evidence="5" id="KW-0732">Signal</keyword>
<comment type="caution">
    <text evidence="7">The sequence shown here is derived from an EMBL/GenBank/DDBJ whole genome shotgun (WGS) entry which is preliminary data.</text>
</comment>
<evidence type="ECO:0000256" key="1">
    <source>
        <dbReference type="ARBA" id="ARBA00004308"/>
    </source>
</evidence>
<dbReference type="RefSeq" id="WP_379779160.1">
    <property type="nucleotide sequence ID" value="NZ_JBHSMU010000003.1"/>
</dbReference>
<dbReference type="Proteomes" id="UP001596050">
    <property type="component" value="Unassembled WGS sequence"/>
</dbReference>
<keyword evidence="3" id="KW-1003">Cell membrane</keyword>
<dbReference type="PANTHER" id="PTHR30024">
    <property type="entry name" value="ALIPHATIC SULFONATES-BINDING PROTEIN-RELATED"/>
    <property type="match status" value="1"/>
</dbReference>
<evidence type="ECO:0000313" key="8">
    <source>
        <dbReference type="Proteomes" id="UP001596050"/>
    </source>
</evidence>
<evidence type="ECO:0000256" key="5">
    <source>
        <dbReference type="ARBA" id="ARBA00022729"/>
    </source>
</evidence>